<evidence type="ECO:0000313" key="2">
    <source>
        <dbReference type="Proteomes" id="UP000299102"/>
    </source>
</evidence>
<evidence type="ECO:0000313" key="1">
    <source>
        <dbReference type="EMBL" id="GBP81833.1"/>
    </source>
</evidence>
<dbReference type="AlphaFoldDB" id="A0A4C1Z3V3"/>
<name>A0A4C1Z3V3_EUMVA</name>
<reference evidence="1 2" key="1">
    <citation type="journal article" date="2019" name="Commun. Biol.">
        <title>The bagworm genome reveals a unique fibroin gene that provides high tensile strength.</title>
        <authorList>
            <person name="Kono N."/>
            <person name="Nakamura H."/>
            <person name="Ohtoshi R."/>
            <person name="Tomita M."/>
            <person name="Numata K."/>
            <person name="Arakawa K."/>
        </authorList>
    </citation>
    <scope>NUCLEOTIDE SEQUENCE [LARGE SCALE GENOMIC DNA]</scope>
</reference>
<proteinExistence type="predicted"/>
<dbReference type="Proteomes" id="UP000299102">
    <property type="component" value="Unassembled WGS sequence"/>
</dbReference>
<organism evidence="1 2">
    <name type="scientific">Eumeta variegata</name>
    <name type="common">Bagworm moth</name>
    <name type="synonym">Eumeta japonica</name>
    <dbReference type="NCBI Taxonomy" id="151549"/>
    <lineage>
        <taxon>Eukaryota</taxon>
        <taxon>Metazoa</taxon>
        <taxon>Ecdysozoa</taxon>
        <taxon>Arthropoda</taxon>
        <taxon>Hexapoda</taxon>
        <taxon>Insecta</taxon>
        <taxon>Pterygota</taxon>
        <taxon>Neoptera</taxon>
        <taxon>Endopterygota</taxon>
        <taxon>Lepidoptera</taxon>
        <taxon>Glossata</taxon>
        <taxon>Ditrysia</taxon>
        <taxon>Tineoidea</taxon>
        <taxon>Psychidae</taxon>
        <taxon>Oiketicinae</taxon>
        <taxon>Eumeta</taxon>
    </lineage>
</organism>
<sequence length="168" mass="19073">MFYFSARDHNHNDHDHNADHDLGGGGDDISDVIISSRLSFNTSQASSALSSILPHTFKVPERIPLVRVSSTRQTRRDRWRTWLSQLSLECSIPQYAKLSPLNTIGLLITRPRRDSLAMPVPSWVAELEEIDNRKGEHNEIGDESDQFVVVLSQHQMQNLGEYLLSQLP</sequence>
<comment type="caution">
    <text evidence="1">The sequence shown here is derived from an EMBL/GenBank/DDBJ whole genome shotgun (WGS) entry which is preliminary data.</text>
</comment>
<gene>
    <name evidence="1" type="ORF">EVAR_56303_1</name>
</gene>
<protein>
    <submittedName>
        <fullName evidence="1">Uncharacterized protein</fullName>
    </submittedName>
</protein>
<accession>A0A4C1Z3V3</accession>
<dbReference type="EMBL" id="BGZK01001533">
    <property type="protein sequence ID" value="GBP81833.1"/>
    <property type="molecule type" value="Genomic_DNA"/>
</dbReference>
<keyword evidence="2" id="KW-1185">Reference proteome</keyword>